<organism evidence="6 8">
    <name type="scientific">Rotaria sordida</name>
    <dbReference type="NCBI Taxonomy" id="392033"/>
    <lineage>
        <taxon>Eukaryota</taxon>
        <taxon>Metazoa</taxon>
        <taxon>Spiralia</taxon>
        <taxon>Gnathifera</taxon>
        <taxon>Rotifera</taxon>
        <taxon>Eurotatoria</taxon>
        <taxon>Bdelloidea</taxon>
        <taxon>Philodinida</taxon>
        <taxon>Philodinidae</taxon>
        <taxon>Rotaria</taxon>
    </lineage>
</organism>
<dbReference type="AlphaFoldDB" id="A0A814HKG1"/>
<evidence type="ECO:0000259" key="5">
    <source>
        <dbReference type="Pfam" id="PF13330"/>
    </source>
</evidence>
<dbReference type="Pfam" id="PF13330">
    <property type="entry name" value="Mucin2_WxxW"/>
    <property type="match status" value="1"/>
</dbReference>
<evidence type="ECO:0000313" key="7">
    <source>
        <dbReference type="EMBL" id="CAF1113079.1"/>
    </source>
</evidence>
<evidence type="ECO:0000256" key="3">
    <source>
        <dbReference type="ARBA" id="ARBA00022729"/>
    </source>
</evidence>
<evidence type="ECO:0000256" key="1">
    <source>
        <dbReference type="ARBA" id="ARBA00004613"/>
    </source>
</evidence>
<evidence type="ECO:0000313" key="6">
    <source>
        <dbReference type="EMBL" id="CAF1010625.1"/>
    </source>
</evidence>
<dbReference type="PANTHER" id="PTHR15031">
    <property type="entry name" value="CARTILAGE INTERMEDIATE LAYER PROTEIN CLIP"/>
    <property type="match status" value="1"/>
</dbReference>
<proteinExistence type="predicted"/>
<dbReference type="EMBL" id="CAJNOH010000352">
    <property type="protein sequence ID" value="CAF1010625.1"/>
    <property type="molecule type" value="Genomic_DNA"/>
</dbReference>
<keyword evidence="9" id="KW-1185">Reference proteome</keyword>
<evidence type="ECO:0000256" key="4">
    <source>
        <dbReference type="ARBA" id="ARBA00023180"/>
    </source>
</evidence>
<keyword evidence="2" id="KW-0964">Secreted</keyword>
<keyword evidence="3" id="KW-0732">Signal</keyword>
<name>A0A814HKG1_9BILA</name>
<dbReference type="Proteomes" id="UP000663870">
    <property type="component" value="Unassembled WGS sequence"/>
</dbReference>
<gene>
    <name evidence="7" type="ORF">JXQ802_LOCUS19802</name>
    <name evidence="6" type="ORF">PYM288_LOCUS15088</name>
</gene>
<dbReference type="EMBL" id="CAJNOL010000552">
    <property type="protein sequence ID" value="CAF1113079.1"/>
    <property type="molecule type" value="Genomic_DNA"/>
</dbReference>
<comment type="subcellular location">
    <subcellularLocation>
        <location evidence="1">Secreted</location>
    </subcellularLocation>
</comment>
<reference evidence="6" key="1">
    <citation type="submission" date="2021-02" db="EMBL/GenBank/DDBJ databases">
        <authorList>
            <person name="Nowell W R."/>
        </authorList>
    </citation>
    <scope>NUCLEOTIDE SEQUENCE</scope>
</reference>
<dbReference type="Proteomes" id="UP000663854">
    <property type="component" value="Unassembled WGS sequence"/>
</dbReference>
<protein>
    <recommendedName>
        <fullName evidence="5">WxxW domain-containing protein</fullName>
    </recommendedName>
</protein>
<dbReference type="InterPro" id="IPR025155">
    <property type="entry name" value="WxxW_domain"/>
</dbReference>
<dbReference type="InterPro" id="IPR039675">
    <property type="entry name" value="CILP1/CILP2"/>
</dbReference>
<keyword evidence="4" id="KW-0325">Glycoprotein</keyword>
<evidence type="ECO:0000313" key="8">
    <source>
        <dbReference type="Proteomes" id="UP000663854"/>
    </source>
</evidence>
<sequence length="120" mass="13562">MLFNGVLSQQGIFDPSIFTEASCTDNYKWSTWFDTNDPNLSQGDVEITSHIQKLFPNFMCSSPTAIEGQTSYDANPATTGDAFRISVKDGFLCLNQQINFYKDRICQDYKVRYCCPANSI</sequence>
<comment type="caution">
    <text evidence="6">The sequence shown here is derived from an EMBL/GenBank/DDBJ whole genome shotgun (WGS) entry which is preliminary data.</text>
</comment>
<feature type="domain" description="WxxW" evidence="5">
    <location>
        <begin position="29"/>
        <end position="115"/>
    </location>
</feature>
<evidence type="ECO:0000256" key="2">
    <source>
        <dbReference type="ARBA" id="ARBA00022525"/>
    </source>
</evidence>
<evidence type="ECO:0000313" key="9">
    <source>
        <dbReference type="Proteomes" id="UP000663870"/>
    </source>
</evidence>
<dbReference type="GO" id="GO:0005576">
    <property type="term" value="C:extracellular region"/>
    <property type="evidence" value="ECO:0007669"/>
    <property type="project" value="UniProtKB-SubCell"/>
</dbReference>
<accession>A0A814HKG1</accession>